<comment type="catalytic activity">
    <reaction evidence="5">
        <text>3'-dephospho-CoA + ATP = ADP + CoA + H(+)</text>
        <dbReference type="Rhea" id="RHEA:18245"/>
        <dbReference type="ChEBI" id="CHEBI:15378"/>
        <dbReference type="ChEBI" id="CHEBI:30616"/>
        <dbReference type="ChEBI" id="CHEBI:57287"/>
        <dbReference type="ChEBI" id="CHEBI:57328"/>
        <dbReference type="ChEBI" id="CHEBI:456216"/>
        <dbReference type="EC" id="2.7.1.24"/>
    </reaction>
</comment>
<comment type="similarity">
    <text evidence="1 5">Belongs to the CoaE family.</text>
</comment>
<dbReference type="GO" id="GO:0005524">
    <property type="term" value="F:ATP binding"/>
    <property type="evidence" value="ECO:0007669"/>
    <property type="project" value="UniProtKB-UniRule"/>
</dbReference>
<protein>
    <recommendedName>
        <fullName evidence="5 6">Dephospho-CoA kinase</fullName>
        <ecNumber evidence="5 6">2.7.1.24</ecNumber>
    </recommendedName>
    <alternativeName>
        <fullName evidence="5">Dephosphocoenzyme A kinase</fullName>
    </alternativeName>
</protein>
<keyword evidence="5 7" id="KW-0418">Kinase</keyword>
<dbReference type="PANTHER" id="PTHR10695:SF46">
    <property type="entry name" value="BIFUNCTIONAL COENZYME A SYNTHASE-RELATED"/>
    <property type="match status" value="1"/>
</dbReference>
<keyword evidence="4 5" id="KW-0173">Coenzyme A biosynthesis</keyword>
<dbReference type="PROSITE" id="PS51219">
    <property type="entry name" value="DPCK"/>
    <property type="match status" value="1"/>
</dbReference>
<proteinExistence type="inferred from homology"/>
<evidence type="ECO:0000256" key="6">
    <source>
        <dbReference type="NCBIfam" id="TIGR00152"/>
    </source>
</evidence>
<evidence type="ECO:0000256" key="4">
    <source>
        <dbReference type="ARBA" id="ARBA00022993"/>
    </source>
</evidence>
<dbReference type="GO" id="GO:0004140">
    <property type="term" value="F:dephospho-CoA kinase activity"/>
    <property type="evidence" value="ECO:0007669"/>
    <property type="project" value="UniProtKB-UniRule"/>
</dbReference>
<evidence type="ECO:0000256" key="5">
    <source>
        <dbReference type="HAMAP-Rule" id="MF_00376"/>
    </source>
</evidence>
<accession>A0A7V1PVT2</accession>
<evidence type="ECO:0000256" key="1">
    <source>
        <dbReference type="ARBA" id="ARBA00009018"/>
    </source>
</evidence>
<dbReference type="GO" id="GO:0005737">
    <property type="term" value="C:cytoplasm"/>
    <property type="evidence" value="ECO:0007669"/>
    <property type="project" value="UniProtKB-SubCell"/>
</dbReference>
<comment type="caution">
    <text evidence="5">Lacks conserved residue(s) required for the propagation of feature annotation.</text>
</comment>
<dbReference type="CDD" id="cd02022">
    <property type="entry name" value="DPCK"/>
    <property type="match status" value="1"/>
</dbReference>
<keyword evidence="5 7" id="KW-0808">Transferase</keyword>
<sequence>MARYKNPLIVGVTGGLGSGQSTVAKLMEKGNAKVISADEMAKQAIARNKSLQKDLMKVFGEDIFEKGRLNRALLAERAFKDITETRKLNQLVHPRMVENIIEAMEKARFSGRYPLIIIDAALIYEISIERNFDAIIVVTASIPNREKRVKERDGMSRQQFRERASKQIPLKDKAAWADFVIENNGTLEELEEKTRKVYKKLMEMQKIKERRGKLA</sequence>
<dbReference type="PANTHER" id="PTHR10695">
    <property type="entry name" value="DEPHOSPHO-COA KINASE-RELATED"/>
    <property type="match status" value="1"/>
</dbReference>
<dbReference type="AlphaFoldDB" id="A0A7V1PVT2"/>
<dbReference type="UniPathway" id="UPA00241">
    <property type="reaction ID" value="UER00356"/>
</dbReference>
<comment type="subcellular location">
    <subcellularLocation>
        <location evidence="5">Cytoplasm</location>
    </subcellularLocation>
</comment>
<dbReference type="InterPro" id="IPR027417">
    <property type="entry name" value="P-loop_NTPase"/>
</dbReference>
<keyword evidence="2 5" id="KW-0547">Nucleotide-binding</keyword>
<name>A0A7V1PVT2_CALAY</name>
<comment type="caution">
    <text evidence="7">The sequence shown here is derived from an EMBL/GenBank/DDBJ whole genome shotgun (WGS) entry which is preliminary data.</text>
</comment>
<dbReference type="Pfam" id="PF01121">
    <property type="entry name" value="CoaE"/>
    <property type="match status" value="1"/>
</dbReference>
<gene>
    <name evidence="5" type="primary">coaE</name>
    <name evidence="7" type="ORF">ENJ10_13780</name>
</gene>
<dbReference type="InterPro" id="IPR001977">
    <property type="entry name" value="Depp_CoAkinase"/>
</dbReference>
<dbReference type="Proteomes" id="UP000886005">
    <property type="component" value="Unassembled WGS sequence"/>
</dbReference>
<dbReference type="HAMAP" id="MF_00376">
    <property type="entry name" value="Dephospho_CoA_kinase"/>
    <property type="match status" value="1"/>
</dbReference>
<evidence type="ECO:0000256" key="2">
    <source>
        <dbReference type="ARBA" id="ARBA00022741"/>
    </source>
</evidence>
<comment type="function">
    <text evidence="5">Catalyzes the phosphorylation of the 3'-hydroxyl group of dephosphocoenzyme A to form coenzyme A.</text>
</comment>
<keyword evidence="5" id="KW-0963">Cytoplasm</keyword>
<dbReference type="SUPFAM" id="SSF52540">
    <property type="entry name" value="P-loop containing nucleoside triphosphate hydrolases"/>
    <property type="match status" value="1"/>
</dbReference>
<comment type="pathway">
    <text evidence="5">Cofactor biosynthesis; coenzyme A biosynthesis; CoA from (R)-pantothenate: step 5/5.</text>
</comment>
<reference evidence="7" key="1">
    <citation type="journal article" date="2020" name="mSystems">
        <title>Genome- and Community-Level Interaction Insights into Carbon Utilization and Element Cycling Functions of Hydrothermarchaeota in Hydrothermal Sediment.</title>
        <authorList>
            <person name="Zhou Z."/>
            <person name="Liu Y."/>
            <person name="Xu W."/>
            <person name="Pan J."/>
            <person name="Luo Z.H."/>
            <person name="Li M."/>
        </authorList>
    </citation>
    <scope>NUCLEOTIDE SEQUENCE [LARGE SCALE GENOMIC DNA]</scope>
    <source>
        <strain evidence="7">HyVt-456</strain>
    </source>
</reference>
<dbReference type="GO" id="GO:0015937">
    <property type="term" value="P:coenzyme A biosynthetic process"/>
    <property type="evidence" value="ECO:0007669"/>
    <property type="project" value="UniProtKB-UniRule"/>
</dbReference>
<dbReference type="Gene3D" id="3.40.50.300">
    <property type="entry name" value="P-loop containing nucleotide triphosphate hydrolases"/>
    <property type="match status" value="1"/>
</dbReference>
<keyword evidence="3 5" id="KW-0067">ATP-binding</keyword>
<evidence type="ECO:0000256" key="3">
    <source>
        <dbReference type="ARBA" id="ARBA00022840"/>
    </source>
</evidence>
<dbReference type="EMBL" id="DRLD01000389">
    <property type="protein sequence ID" value="HED11757.1"/>
    <property type="molecule type" value="Genomic_DNA"/>
</dbReference>
<evidence type="ECO:0000313" key="7">
    <source>
        <dbReference type="EMBL" id="HED11757.1"/>
    </source>
</evidence>
<dbReference type="NCBIfam" id="TIGR00152">
    <property type="entry name" value="dephospho-CoA kinase"/>
    <property type="match status" value="1"/>
</dbReference>
<dbReference type="EC" id="2.7.1.24" evidence="5 6"/>
<organism evidence="7">
    <name type="scientific">Caldithrix abyssi</name>
    <dbReference type="NCBI Taxonomy" id="187145"/>
    <lineage>
        <taxon>Bacteria</taxon>
        <taxon>Pseudomonadati</taxon>
        <taxon>Calditrichota</taxon>
        <taxon>Calditrichia</taxon>
        <taxon>Calditrichales</taxon>
        <taxon>Calditrichaceae</taxon>
        <taxon>Caldithrix</taxon>
    </lineage>
</organism>